<dbReference type="Pfam" id="PF00096">
    <property type="entry name" value="zf-C2H2"/>
    <property type="match status" value="2"/>
</dbReference>
<evidence type="ECO:0000259" key="9">
    <source>
        <dbReference type="PROSITE" id="PS50157"/>
    </source>
</evidence>
<dbReference type="PANTHER" id="PTHR24388">
    <property type="entry name" value="ZINC FINGER PROTEIN"/>
    <property type="match status" value="1"/>
</dbReference>
<reference evidence="10 11" key="1">
    <citation type="journal article" date="2019" name="PLoS Biol.">
        <title>Sex chromosomes control vertical transmission of feminizing Wolbachia symbionts in an isopod.</title>
        <authorList>
            <person name="Becking T."/>
            <person name="Chebbi M.A."/>
            <person name="Giraud I."/>
            <person name="Moumen B."/>
            <person name="Laverre T."/>
            <person name="Caubet Y."/>
            <person name="Peccoud J."/>
            <person name="Gilbert C."/>
            <person name="Cordaux R."/>
        </authorList>
    </citation>
    <scope>NUCLEOTIDE SEQUENCE [LARGE SCALE GENOMIC DNA]</scope>
    <source>
        <strain evidence="10">ANa2</strain>
        <tissue evidence="10">Whole body excluding digestive tract and cuticle</tissue>
    </source>
</reference>
<evidence type="ECO:0000256" key="3">
    <source>
        <dbReference type="ARBA" id="ARBA00022771"/>
    </source>
</evidence>
<evidence type="ECO:0000256" key="7">
    <source>
        <dbReference type="PROSITE-ProRule" id="PRU00042"/>
    </source>
</evidence>
<feature type="compositionally biased region" description="Basic and acidic residues" evidence="8">
    <location>
        <begin position="435"/>
        <end position="447"/>
    </location>
</feature>
<dbReference type="EMBL" id="SEYY01001951">
    <property type="protein sequence ID" value="KAB7505029.1"/>
    <property type="molecule type" value="Genomic_DNA"/>
</dbReference>
<dbReference type="InterPro" id="IPR050527">
    <property type="entry name" value="Snail/Krueppel_Znf"/>
</dbReference>
<dbReference type="GO" id="GO:0000978">
    <property type="term" value="F:RNA polymerase II cis-regulatory region sequence-specific DNA binding"/>
    <property type="evidence" value="ECO:0007669"/>
    <property type="project" value="TreeGrafter"/>
</dbReference>
<sequence length="737" mass="84328">MKSSPLKTQVIVFSDENEMKNVHLKGSIDPQYRCNICNKKYTSLSVLKIHKIRHKEKSEQPFECIHCTYKSATKRDLQRHHERHLGHARQVYKCDYCDKSFKIKEYLLEHSRSVHTKEIMFKCGQCSFTCFKRSIFRNHLKSHNVKIKVICPICNAMFKRDADLKTHLRSHAEAKPFSCEQCDKSFIVKNRLIRHIQAIHTPKAFECDTCEKAKNLSNVASVLMIQLRKETLLSIILIKQGLIDDPCEGLSKEELQSMIDRGKKTVESHLQVLQEKGLTKFSYQDLEKVESVKKKIKEDFVKIKLGKKTGSKKRKSQTVKNQLEFEQKKGLPTKRLSKGNIKDARSLHNRINLPYSDLALLQMDDILPEENDITVDDSLNNSNTPTIHVLWNLNYPQSEDSKTLSAHAKQKSNGKRNINQKVKSANINKRKALRPKNDSTRNEKCRSESNLNASHLLEDSELTFNDKSFMQLHESENFSPGNCNNDLQAPLANLTTDLVTFEEMDSPNTIVVTPDINSYIDKVYKNVELCNQFLHVNEEEPHLICTFETVSSPQGENRITELKVDCNSTNVLIDKHKIGSNSTEQNHTNLSDEELGNFHEDEYSDNSNSEISNEIKELIEAANCMTRNKEVETSVIDNEEASNLMITIHSLSNFDTIETEMDNSNIETEEIILLQENEHGGTLSPLFLVNEVSSVEPSKEIVIKNSSLNMKLDNDDMMVTSIAEVEENESEVVLVIS</sequence>
<evidence type="ECO:0000313" key="11">
    <source>
        <dbReference type="Proteomes" id="UP000326759"/>
    </source>
</evidence>
<dbReference type="Pfam" id="PF12874">
    <property type="entry name" value="zf-met"/>
    <property type="match status" value="1"/>
</dbReference>
<dbReference type="PANTHER" id="PTHR24388:SF53">
    <property type="entry name" value="CHORION TRANSCRIPTION FACTOR CF2-RELATED"/>
    <property type="match status" value="1"/>
</dbReference>
<dbReference type="InterPro" id="IPR013087">
    <property type="entry name" value="Znf_C2H2_type"/>
</dbReference>
<keyword evidence="5" id="KW-0539">Nucleus</keyword>
<dbReference type="PROSITE" id="PS00028">
    <property type="entry name" value="ZINC_FINGER_C2H2_1"/>
    <property type="match status" value="5"/>
</dbReference>
<gene>
    <name evidence="10" type="primary">ZNF37A</name>
    <name evidence="10" type="ORF">Anas_09529</name>
</gene>
<evidence type="ECO:0000256" key="6">
    <source>
        <dbReference type="ARBA" id="ARBA00037948"/>
    </source>
</evidence>
<accession>A0A5N5TFR2</accession>
<evidence type="ECO:0000313" key="10">
    <source>
        <dbReference type="EMBL" id="KAB7505029.1"/>
    </source>
</evidence>
<organism evidence="10 11">
    <name type="scientific">Armadillidium nasatum</name>
    <dbReference type="NCBI Taxonomy" id="96803"/>
    <lineage>
        <taxon>Eukaryota</taxon>
        <taxon>Metazoa</taxon>
        <taxon>Ecdysozoa</taxon>
        <taxon>Arthropoda</taxon>
        <taxon>Crustacea</taxon>
        <taxon>Multicrustacea</taxon>
        <taxon>Malacostraca</taxon>
        <taxon>Eumalacostraca</taxon>
        <taxon>Peracarida</taxon>
        <taxon>Isopoda</taxon>
        <taxon>Oniscidea</taxon>
        <taxon>Crinocheta</taxon>
        <taxon>Armadillidiidae</taxon>
        <taxon>Armadillidium</taxon>
    </lineage>
</organism>
<keyword evidence="2" id="KW-0677">Repeat</keyword>
<proteinExistence type="inferred from homology"/>
<evidence type="ECO:0000256" key="4">
    <source>
        <dbReference type="ARBA" id="ARBA00022833"/>
    </source>
</evidence>
<keyword evidence="1" id="KW-0479">Metal-binding</keyword>
<dbReference type="GO" id="GO:0000981">
    <property type="term" value="F:DNA-binding transcription factor activity, RNA polymerase II-specific"/>
    <property type="evidence" value="ECO:0007669"/>
    <property type="project" value="TreeGrafter"/>
</dbReference>
<dbReference type="FunFam" id="3.30.160.60:FF:000110">
    <property type="entry name" value="Zinc finger protein-like"/>
    <property type="match status" value="1"/>
</dbReference>
<feature type="region of interest" description="Disordered" evidence="8">
    <location>
        <begin position="401"/>
        <end position="452"/>
    </location>
</feature>
<dbReference type="PROSITE" id="PS50157">
    <property type="entry name" value="ZINC_FINGER_C2H2_2"/>
    <property type="match status" value="4"/>
</dbReference>
<protein>
    <submittedName>
        <fullName evidence="10">Zinc finger protein 37A</fullName>
    </submittedName>
</protein>
<feature type="compositionally biased region" description="Polar residues" evidence="8">
    <location>
        <begin position="415"/>
        <end position="427"/>
    </location>
</feature>
<dbReference type="Proteomes" id="UP000326759">
    <property type="component" value="Unassembled WGS sequence"/>
</dbReference>
<keyword evidence="3 7" id="KW-0863">Zinc-finger</keyword>
<keyword evidence="4" id="KW-0862">Zinc</keyword>
<dbReference type="SMART" id="SM00355">
    <property type="entry name" value="ZnF_C2H2"/>
    <property type="match status" value="6"/>
</dbReference>
<feature type="domain" description="C2H2-type" evidence="9">
    <location>
        <begin position="92"/>
        <end position="120"/>
    </location>
</feature>
<dbReference type="GO" id="GO:0008270">
    <property type="term" value="F:zinc ion binding"/>
    <property type="evidence" value="ECO:0007669"/>
    <property type="project" value="UniProtKB-KW"/>
</dbReference>
<name>A0A5N5TFR2_9CRUS</name>
<feature type="domain" description="C2H2-type" evidence="9">
    <location>
        <begin position="149"/>
        <end position="176"/>
    </location>
</feature>
<evidence type="ECO:0000256" key="2">
    <source>
        <dbReference type="ARBA" id="ARBA00022737"/>
    </source>
</evidence>
<feature type="domain" description="C2H2-type" evidence="9">
    <location>
        <begin position="177"/>
        <end position="205"/>
    </location>
</feature>
<feature type="domain" description="C2H2-type" evidence="9">
    <location>
        <begin position="32"/>
        <end position="59"/>
    </location>
</feature>
<keyword evidence="11" id="KW-1185">Reference proteome</keyword>
<dbReference type="Gene3D" id="3.30.160.60">
    <property type="entry name" value="Classic Zinc Finger"/>
    <property type="match status" value="4"/>
</dbReference>
<evidence type="ECO:0000256" key="1">
    <source>
        <dbReference type="ARBA" id="ARBA00022723"/>
    </source>
</evidence>
<dbReference type="AlphaFoldDB" id="A0A5N5TFR2"/>
<evidence type="ECO:0000256" key="5">
    <source>
        <dbReference type="ARBA" id="ARBA00023242"/>
    </source>
</evidence>
<evidence type="ECO:0000256" key="8">
    <source>
        <dbReference type="SAM" id="MobiDB-lite"/>
    </source>
</evidence>
<dbReference type="Pfam" id="PF13912">
    <property type="entry name" value="zf-C2H2_6"/>
    <property type="match status" value="1"/>
</dbReference>
<comment type="similarity">
    <text evidence="6">Belongs to the snail C2H2-type zinc-finger protein family.</text>
</comment>
<dbReference type="InterPro" id="IPR036236">
    <property type="entry name" value="Znf_C2H2_sf"/>
</dbReference>
<comment type="caution">
    <text evidence="10">The sequence shown here is derived from an EMBL/GenBank/DDBJ whole genome shotgun (WGS) entry which is preliminary data.</text>
</comment>
<dbReference type="OrthoDB" id="6351795at2759"/>
<dbReference type="SUPFAM" id="SSF57667">
    <property type="entry name" value="beta-beta-alpha zinc fingers"/>
    <property type="match status" value="3"/>
</dbReference>